<dbReference type="Proteomes" id="UP001219525">
    <property type="component" value="Unassembled WGS sequence"/>
</dbReference>
<organism evidence="1 2">
    <name type="scientific">Mycena pura</name>
    <dbReference type="NCBI Taxonomy" id="153505"/>
    <lineage>
        <taxon>Eukaryota</taxon>
        <taxon>Fungi</taxon>
        <taxon>Dikarya</taxon>
        <taxon>Basidiomycota</taxon>
        <taxon>Agaricomycotina</taxon>
        <taxon>Agaricomycetes</taxon>
        <taxon>Agaricomycetidae</taxon>
        <taxon>Agaricales</taxon>
        <taxon>Marasmiineae</taxon>
        <taxon>Mycenaceae</taxon>
        <taxon>Mycena</taxon>
    </lineage>
</organism>
<evidence type="ECO:0000313" key="1">
    <source>
        <dbReference type="EMBL" id="KAJ7214052.1"/>
    </source>
</evidence>
<dbReference type="AlphaFoldDB" id="A0AAD6VMF1"/>
<dbReference type="EMBL" id="JARJCW010000020">
    <property type="protein sequence ID" value="KAJ7214052.1"/>
    <property type="molecule type" value="Genomic_DNA"/>
</dbReference>
<name>A0AAD6VMF1_9AGAR</name>
<gene>
    <name evidence="1" type="ORF">GGX14DRAFT_618211</name>
</gene>
<evidence type="ECO:0000313" key="2">
    <source>
        <dbReference type="Proteomes" id="UP001219525"/>
    </source>
</evidence>
<proteinExistence type="predicted"/>
<accession>A0AAD6VMF1</accession>
<reference evidence="1" key="1">
    <citation type="submission" date="2023-03" db="EMBL/GenBank/DDBJ databases">
        <title>Massive genome expansion in bonnet fungi (Mycena s.s.) driven by repeated elements and novel gene families across ecological guilds.</title>
        <authorList>
            <consortium name="Lawrence Berkeley National Laboratory"/>
            <person name="Harder C.B."/>
            <person name="Miyauchi S."/>
            <person name="Viragh M."/>
            <person name="Kuo A."/>
            <person name="Thoen E."/>
            <person name="Andreopoulos B."/>
            <person name="Lu D."/>
            <person name="Skrede I."/>
            <person name="Drula E."/>
            <person name="Henrissat B."/>
            <person name="Morin E."/>
            <person name="Kohler A."/>
            <person name="Barry K."/>
            <person name="LaButti K."/>
            <person name="Morin E."/>
            <person name="Salamov A."/>
            <person name="Lipzen A."/>
            <person name="Mereny Z."/>
            <person name="Hegedus B."/>
            <person name="Baldrian P."/>
            <person name="Stursova M."/>
            <person name="Weitz H."/>
            <person name="Taylor A."/>
            <person name="Grigoriev I.V."/>
            <person name="Nagy L.G."/>
            <person name="Martin F."/>
            <person name="Kauserud H."/>
        </authorList>
    </citation>
    <scope>NUCLEOTIDE SEQUENCE</scope>
    <source>
        <strain evidence="1">9144</strain>
    </source>
</reference>
<protein>
    <submittedName>
        <fullName evidence="1">Uncharacterized protein</fullName>
    </submittedName>
</protein>
<keyword evidence="2" id="KW-1185">Reference proteome</keyword>
<sequence>MSGWGRARVAKDHLIGGVFGQLTRTSFTAIWLPSARDPKTRTSHGVLGVSAEDFVMDPSIDLVAFVYHGADNDVNVDCRSLFSLEPHPLAACPVLKFSVARGNNIIALDLAGDILSIFYKSPGRTFPLVAPFSFSLLSPRAYILGYRGPLPKLEIWAFEGNLHVHTATLQLPEVEIGVRNWSFSTRSGGFRVNPGDGRRFFKSNDERLFVVRFLSHRLFVHLRYLLRYLSNRDGPVIVPWNEWGPQNTRMLSSRFHDATRYLHSGERVMFHNAFQVLDFGMSALRRRFPGEAPSDTKLVAELHTEPSTIFDKRLVAKSVTTSLPYRQVVRTVVDPSGCRFISIDENQIVGLLADDDKKESVVVFAF</sequence>
<comment type="caution">
    <text evidence="1">The sequence shown here is derived from an EMBL/GenBank/DDBJ whole genome shotgun (WGS) entry which is preliminary data.</text>
</comment>